<dbReference type="Proteomes" id="UP000028545">
    <property type="component" value="Unassembled WGS sequence"/>
</dbReference>
<reference evidence="2 3" key="1">
    <citation type="journal article" date="2014" name="Genome Announc.">
        <title>Draft genome sequence of the pathogenic fungus Scedosporium apiospermum.</title>
        <authorList>
            <person name="Vandeputte P."/>
            <person name="Ghamrawi S."/>
            <person name="Rechenmann M."/>
            <person name="Iltis A."/>
            <person name="Giraud S."/>
            <person name="Fleury M."/>
            <person name="Thornton C."/>
            <person name="Delhaes L."/>
            <person name="Meyer W."/>
            <person name="Papon N."/>
            <person name="Bouchara J.P."/>
        </authorList>
    </citation>
    <scope>NUCLEOTIDE SEQUENCE [LARGE SCALE GENOMIC DNA]</scope>
    <source>
        <strain evidence="2 3">IHEM 14462</strain>
    </source>
</reference>
<feature type="compositionally biased region" description="Polar residues" evidence="1">
    <location>
        <begin position="972"/>
        <end position="989"/>
    </location>
</feature>
<dbReference type="RefSeq" id="XP_016643803.1">
    <property type="nucleotide sequence ID" value="XM_016786460.1"/>
</dbReference>
<organism evidence="2 3">
    <name type="scientific">Pseudallescheria apiosperma</name>
    <name type="common">Scedosporium apiospermum</name>
    <dbReference type="NCBI Taxonomy" id="563466"/>
    <lineage>
        <taxon>Eukaryota</taxon>
        <taxon>Fungi</taxon>
        <taxon>Dikarya</taxon>
        <taxon>Ascomycota</taxon>
        <taxon>Pezizomycotina</taxon>
        <taxon>Sordariomycetes</taxon>
        <taxon>Hypocreomycetidae</taxon>
        <taxon>Microascales</taxon>
        <taxon>Microascaceae</taxon>
        <taxon>Scedosporium</taxon>
    </lineage>
</organism>
<dbReference type="KEGG" id="sapo:SAPIO_CDS3717"/>
<feature type="compositionally biased region" description="Basic and acidic residues" evidence="1">
    <location>
        <begin position="929"/>
        <end position="943"/>
    </location>
</feature>
<keyword evidence="3" id="KW-1185">Reference proteome</keyword>
<feature type="region of interest" description="Disordered" evidence="1">
    <location>
        <begin position="130"/>
        <end position="193"/>
    </location>
</feature>
<evidence type="ECO:0000313" key="3">
    <source>
        <dbReference type="Proteomes" id="UP000028545"/>
    </source>
</evidence>
<accession>A0A084G9J2</accession>
<feature type="compositionally biased region" description="Polar residues" evidence="1">
    <location>
        <begin position="181"/>
        <end position="193"/>
    </location>
</feature>
<name>A0A084G9J2_PSEDA</name>
<dbReference type="VEuPathDB" id="FungiDB:SAPIO_CDS3717"/>
<evidence type="ECO:0008006" key="4">
    <source>
        <dbReference type="Google" id="ProtNLM"/>
    </source>
</evidence>
<dbReference type="HOGENOM" id="CLU_300739_0_0_1"/>
<comment type="caution">
    <text evidence="2">The sequence shown here is derived from an EMBL/GenBank/DDBJ whole genome shotgun (WGS) entry which is preliminary data.</text>
</comment>
<evidence type="ECO:0000256" key="1">
    <source>
        <dbReference type="SAM" id="MobiDB-lite"/>
    </source>
</evidence>
<dbReference type="EMBL" id="JOWA01000089">
    <property type="protein sequence ID" value="KEZ44004.1"/>
    <property type="molecule type" value="Genomic_DNA"/>
</dbReference>
<feature type="compositionally biased region" description="Low complexity" evidence="1">
    <location>
        <begin position="944"/>
        <end position="971"/>
    </location>
</feature>
<feature type="compositionally biased region" description="Basic and acidic residues" evidence="1">
    <location>
        <begin position="153"/>
        <end position="162"/>
    </location>
</feature>
<feature type="compositionally biased region" description="Polar residues" evidence="1">
    <location>
        <begin position="132"/>
        <end position="143"/>
    </location>
</feature>
<evidence type="ECO:0000313" key="2">
    <source>
        <dbReference type="EMBL" id="KEZ44004.1"/>
    </source>
</evidence>
<sequence length="995" mass="110211">MQRRIVEQILRSTYQDIDALDVINTDTIRTTFDRAQTQSTPPITSSVTPPPQETTVMVDPTFGDEMRSSNTPGDRDPSGQFWDFQLPLSVPYPGAEVYRTNSHVNEPLIGGLERGLAEPVDIPSYLNKEDATQQPESAGTAQPSMPRPSGKVQHAEYVETPDRPFPPSTIGSLGKERLAQQGGSSSHDSGYASLQPSEAAAKILDETASVYSIDSTPTERRSRYVATFASRLAEDIRQIPSFSQISEESLRHFPEWVRSFTMKLHGESSSMIEKEASVFLRKYRRDIIQELRCLPLGEPSECGLDYQEEEEMTYRAAFLPKSVLDSWLRSLQAAEDPEAASIIAEAEEDMQLPNLADLVVRGQVDFAAEIGEQLGWLASSLRSSPVSNGLLACFPEISDFQIHDENYRPNGTVHASCRIDCQMDLAQEISSSSPGFCWANLFRNPLLVTGYPIRSRCTSDTGLELSLRVLAQLVDSRQLTSIGERIVLKGFSSLLVVTAVVADAVLWHLVFNSTGERISYCDPRLESTNYKIAEEFTLRHLETQRHVVGWCSHVRELSGRPEANLAIHVCNLQPPPKYIVIERAYLEGGAQVVGGLTASIGKRDKPVHLSRGSSFVGSLDWITDKPIVLYDVDDRRAWLVDGASALLHLVRASIDRDRERPAYRASWRFNGTLEEGQSPAEVLGNPKNLNLPLFLDQEKQTDTGIMKIFYRFQDRVEEILHSLEAVIDYQVQLAARDGYWIQQSTKGFKKSLVGFDFWDLAKPSGSTMPRICYLGKKGYGWVDYIRAIKATTIFGSKFGELIQADNAGVLCPDWKTVRVGEDYLCTSIATLKTIQKSKMGVKLGPGEITSEIIWSTRYNLFSQCICRETLHPNGIPSHLDPVQILLPKGKLTQLVVPDTCGNVTLHELGDDGAVVFGHTPYHKAFPRLGSEKYREETRGEDRSASSAGSSRSEASPVSNPSSLSSLKTSPPATQATFSPGVSLGLTNMPTPLPAR</sequence>
<dbReference type="AlphaFoldDB" id="A0A084G9J2"/>
<feature type="region of interest" description="Disordered" evidence="1">
    <location>
        <begin position="927"/>
        <end position="995"/>
    </location>
</feature>
<protein>
    <recommendedName>
        <fullName evidence="4">Pfs domain protein</fullName>
    </recommendedName>
</protein>
<dbReference type="OrthoDB" id="1658288at2759"/>
<gene>
    <name evidence="2" type="ORF">SAPIO_CDS3717</name>
</gene>
<dbReference type="GeneID" id="27722789"/>
<proteinExistence type="predicted"/>